<dbReference type="Proteomes" id="UP000460287">
    <property type="component" value="Unassembled WGS sequence"/>
</dbReference>
<evidence type="ECO:0000256" key="5">
    <source>
        <dbReference type="ARBA" id="ARBA00048542"/>
    </source>
</evidence>
<organism evidence="8 9">
    <name type="scientific">Inconstantimicrobium porci</name>
    <dbReference type="NCBI Taxonomy" id="2652291"/>
    <lineage>
        <taxon>Bacteria</taxon>
        <taxon>Bacillati</taxon>
        <taxon>Bacillota</taxon>
        <taxon>Clostridia</taxon>
        <taxon>Eubacteriales</taxon>
        <taxon>Clostridiaceae</taxon>
        <taxon>Inconstantimicrobium</taxon>
    </lineage>
</organism>
<keyword evidence="2 6" id="KW-0288">FMN</keyword>
<comment type="caution">
    <text evidence="8">The sequence shown here is derived from an EMBL/GenBank/DDBJ whole genome shotgun (WGS) entry which is preliminary data.</text>
</comment>
<dbReference type="InterPro" id="IPR029039">
    <property type="entry name" value="Flavoprotein-like_sf"/>
</dbReference>
<evidence type="ECO:0000259" key="7">
    <source>
        <dbReference type="Pfam" id="PF02525"/>
    </source>
</evidence>
<dbReference type="GO" id="GO:0009055">
    <property type="term" value="F:electron transfer activity"/>
    <property type="evidence" value="ECO:0007669"/>
    <property type="project" value="UniProtKB-UniRule"/>
</dbReference>
<dbReference type="HAMAP" id="MF_01216">
    <property type="entry name" value="Azoreductase_type1"/>
    <property type="match status" value="1"/>
</dbReference>
<dbReference type="Pfam" id="PF02525">
    <property type="entry name" value="Flavodoxin_2"/>
    <property type="match status" value="1"/>
</dbReference>
<dbReference type="InterPro" id="IPR003680">
    <property type="entry name" value="Flavodoxin_fold"/>
</dbReference>
<proteinExistence type="inferred from homology"/>
<comment type="subunit">
    <text evidence="6">Homodimer.</text>
</comment>
<dbReference type="InterPro" id="IPR023048">
    <property type="entry name" value="NADH:quinone_OxRdtase_FMN_depd"/>
</dbReference>
<comment type="caution">
    <text evidence="6">Lacks conserved residue(s) required for the propagation of feature annotation.</text>
</comment>
<feature type="binding site" evidence="6">
    <location>
        <position position="11"/>
    </location>
    <ligand>
        <name>FMN</name>
        <dbReference type="ChEBI" id="CHEBI:58210"/>
    </ligand>
</feature>
<feature type="binding site" evidence="6">
    <location>
        <begin position="150"/>
        <end position="153"/>
    </location>
    <ligand>
        <name>FMN</name>
        <dbReference type="ChEBI" id="CHEBI:58210"/>
    </ligand>
</feature>
<dbReference type="GO" id="GO:0016655">
    <property type="term" value="F:oxidoreductase activity, acting on NAD(P)H, quinone or similar compound as acceptor"/>
    <property type="evidence" value="ECO:0007669"/>
    <property type="project" value="InterPro"/>
</dbReference>
<comment type="cofactor">
    <cofactor evidence="6">
        <name>FMN</name>
        <dbReference type="ChEBI" id="CHEBI:58210"/>
    </cofactor>
    <text evidence="6">Binds 1 FMN per subunit.</text>
</comment>
<feature type="binding site" evidence="6">
    <location>
        <begin position="18"/>
        <end position="20"/>
    </location>
    <ligand>
        <name>FMN</name>
        <dbReference type="ChEBI" id="CHEBI:58210"/>
    </ligand>
</feature>
<feature type="domain" description="Flavodoxin-like fold" evidence="7">
    <location>
        <begin position="3"/>
        <end position="209"/>
    </location>
</feature>
<dbReference type="EMBL" id="VULX01000020">
    <property type="protein sequence ID" value="MSR92017.1"/>
    <property type="molecule type" value="Genomic_DNA"/>
</dbReference>
<dbReference type="PANTHER" id="PTHR43741:SF4">
    <property type="entry name" value="FMN-DEPENDENT NADH:QUINONE OXIDOREDUCTASE"/>
    <property type="match status" value="1"/>
</dbReference>
<dbReference type="SUPFAM" id="SSF52218">
    <property type="entry name" value="Flavoproteins"/>
    <property type="match status" value="1"/>
</dbReference>
<reference evidence="8 9" key="1">
    <citation type="submission" date="2019-08" db="EMBL/GenBank/DDBJ databases">
        <title>In-depth cultivation of the pig gut microbiome towards novel bacterial diversity and tailored functional studies.</title>
        <authorList>
            <person name="Wylensek D."/>
            <person name="Hitch T.C.A."/>
            <person name="Clavel T."/>
        </authorList>
    </citation>
    <scope>NUCLEOTIDE SEQUENCE [LARGE SCALE GENOMIC DNA]</scope>
    <source>
        <strain evidence="8 9">WCA-383-APC-5B</strain>
    </source>
</reference>
<dbReference type="EC" id="1.7.1.17" evidence="6"/>
<dbReference type="GO" id="GO:0010181">
    <property type="term" value="F:FMN binding"/>
    <property type="evidence" value="ECO:0007669"/>
    <property type="project" value="UniProtKB-UniRule"/>
</dbReference>
<dbReference type="EC" id="1.6.5.-" evidence="6"/>
<accession>A0A7X2MZK9</accession>
<evidence type="ECO:0000313" key="8">
    <source>
        <dbReference type="EMBL" id="MSR92017.1"/>
    </source>
</evidence>
<evidence type="ECO:0000256" key="3">
    <source>
        <dbReference type="ARBA" id="ARBA00023002"/>
    </source>
</evidence>
<dbReference type="Gene3D" id="3.40.50.360">
    <property type="match status" value="1"/>
</dbReference>
<evidence type="ECO:0000256" key="4">
    <source>
        <dbReference type="ARBA" id="ARBA00023027"/>
    </source>
</evidence>
<dbReference type="PANTHER" id="PTHR43741">
    <property type="entry name" value="FMN-DEPENDENT NADH-AZOREDUCTASE 1"/>
    <property type="match status" value="1"/>
</dbReference>
<comment type="similarity">
    <text evidence="6">Belongs to the azoreductase type 1 family.</text>
</comment>
<keyword evidence="3 6" id="KW-0560">Oxidoreductase</keyword>
<dbReference type="InterPro" id="IPR050104">
    <property type="entry name" value="FMN-dep_NADH:Q_OxRdtase_AzoR1"/>
</dbReference>
<keyword evidence="4 6" id="KW-0520">NAD</keyword>
<gene>
    <name evidence="6" type="primary">azoR</name>
    <name evidence="8" type="ORF">FYJ33_11590</name>
</gene>
<comment type="catalytic activity">
    <reaction evidence="6">
        <text>2 a quinone + NADH + H(+) = 2 a 1,4-benzosemiquinone + NAD(+)</text>
        <dbReference type="Rhea" id="RHEA:65952"/>
        <dbReference type="ChEBI" id="CHEBI:15378"/>
        <dbReference type="ChEBI" id="CHEBI:57540"/>
        <dbReference type="ChEBI" id="CHEBI:57945"/>
        <dbReference type="ChEBI" id="CHEBI:132124"/>
        <dbReference type="ChEBI" id="CHEBI:134225"/>
    </reaction>
</comment>
<sequence length="217" mass="25047">MGKKLLYISVSSKPELISSSKTVARAFIDKFIDKYPDFDVEEIDLYKEHIPRLEYTYFEGRNSIINEESTRKLPEKDQKEIEKIRFLSYQFKAADMYVIAAPMWSLSFPAPLKEYIDCIIQDKITINLKSGKMPVGLLKDRYRALVYIQSSGGKIPWTADVIMDRGENYIRDIMKILGIATVKELKVEGTGTTEQERLNAIKDAEEKIDNIISEIKF</sequence>
<dbReference type="GO" id="GO:0016652">
    <property type="term" value="F:oxidoreductase activity, acting on NAD(P)H as acceptor"/>
    <property type="evidence" value="ECO:0007669"/>
    <property type="project" value="UniProtKB-UniRule"/>
</dbReference>
<name>A0A7X2MZK9_9CLOT</name>
<comment type="function">
    <text evidence="6">Also exhibits azoreductase activity. Catalyzes the reductive cleavage of the azo bond in aromatic azo compounds to the corresponding amines.</text>
</comment>
<evidence type="ECO:0000256" key="1">
    <source>
        <dbReference type="ARBA" id="ARBA00022630"/>
    </source>
</evidence>
<comment type="catalytic activity">
    <reaction evidence="5">
        <text>N,N-dimethyl-1,4-phenylenediamine + anthranilate + 2 NAD(+) = 2-(4-dimethylaminophenyl)diazenylbenzoate + 2 NADH + 2 H(+)</text>
        <dbReference type="Rhea" id="RHEA:55872"/>
        <dbReference type="ChEBI" id="CHEBI:15378"/>
        <dbReference type="ChEBI" id="CHEBI:15783"/>
        <dbReference type="ChEBI" id="CHEBI:16567"/>
        <dbReference type="ChEBI" id="CHEBI:57540"/>
        <dbReference type="ChEBI" id="CHEBI:57945"/>
        <dbReference type="ChEBI" id="CHEBI:71579"/>
        <dbReference type="EC" id="1.7.1.17"/>
    </reaction>
    <physiologicalReaction direction="right-to-left" evidence="5">
        <dbReference type="Rhea" id="RHEA:55874"/>
    </physiologicalReaction>
</comment>
<protein>
    <recommendedName>
        <fullName evidence="6">FMN dependent NADH:quinone oxidoreductase</fullName>
        <ecNumber evidence="6">1.6.5.-</ecNumber>
    </recommendedName>
    <alternativeName>
        <fullName evidence="6">Azo-dye reductase</fullName>
    </alternativeName>
    <alternativeName>
        <fullName evidence="6">FMN-dependent NADH-azo compound oxidoreductase</fullName>
    </alternativeName>
    <alternativeName>
        <fullName evidence="6">FMN-dependent NADH-azoreductase</fullName>
        <ecNumber evidence="6">1.7.1.17</ecNumber>
    </alternativeName>
</protein>
<dbReference type="AlphaFoldDB" id="A0A7X2MZK9"/>
<evidence type="ECO:0000256" key="2">
    <source>
        <dbReference type="ARBA" id="ARBA00022643"/>
    </source>
</evidence>
<evidence type="ECO:0000313" key="9">
    <source>
        <dbReference type="Proteomes" id="UP000460287"/>
    </source>
</evidence>
<dbReference type="RefSeq" id="WP_154531915.1">
    <property type="nucleotide sequence ID" value="NZ_VULX01000020.1"/>
</dbReference>
<keyword evidence="1 6" id="KW-0285">Flavoprotein</keyword>
<comment type="function">
    <text evidence="6">Quinone reductase that provides resistance to thiol-specific stress caused by electrophilic quinones.</text>
</comment>
<keyword evidence="9" id="KW-1185">Reference proteome</keyword>
<evidence type="ECO:0000256" key="6">
    <source>
        <dbReference type="HAMAP-Rule" id="MF_01216"/>
    </source>
</evidence>